<organism evidence="1 2">
    <name type="scientific">Heterostelium pallidum (strain ATCC 26659 / Pp 5 / PN500)</name>
    <name type="common">Cellular slime mold</name>
    <name type="synonym">Polysphondylium pallidum</name>
    <dbReference type="NCBI Taxonomy" id="670386"/>
    <lineage>
        <taxon>Eukaryota</taxon>
        <taxon>Amoebozoa</taxon>
        <taxon>Evosea</taxon>
        <taxon>Eumycetozoa</taxon>
        <taxon>Dictyostelia</taxon>
        <taxon>Acytosteliales</taxon>
        <taxon>Acytosteliaceae</taxon>
        <taxon>Heterostelium</taxon>
    </lineage>
</organism>
<sequence>MDKILFQALFNNIVLKELIFNQVKIISKWNDLKSYKWDEVVKQPEILAYNGYFDLLKAYLNDPSTPVPPRSAQIFSMDSSVCVGAIRGGSLEMFQYLLDYYEIDRRLKVVSEQGIINDLLSCASEYDIYWTDSNRLDRDSASPMQWHPHHYPEIWSY</sequence>
<dbReference type="Proteomes" id="UP000001396">
    <property type="component" value="Unassembled WGS sequence"/>
</dbReference>
<reference evidence="1 2" key="1">
    <citation type="journal article" date="2011" name="Genome Res.">
        <title>Phylogeny-wide analysis of social amoeba genomes highlights ancient origins for complex intercellular communication.</title>
        <authorList>
            <person name="Heidel A.J."/>
            <person name="Lawal H.M."/>
            <person name="Felder M."/>
            <person name="Schilde C."/>
            <person name="Helps N.R."/>
            <person name="Tunggal B."/>
            <person name="Rivero F."/>
            <person name="John U."/>
            <person name="Schleicher M."/>
            <person name="Eichinger L."/>
            <person name="Platzer M."/>
            <person name="Noegel A.A."/>
            <person name="Schaap P."/>
            <person name="Gloeckner G."/>
        </authorList>
    </citation>
    <scope>NUCLEOTIDE SEQUENCE [LARGE SCALE GENOMIC DNA]</scope>
    <source>
        <strain evidence="2">ATCC 26659 / Pp 5 / PN500</strain>
    </source>
</reference>
<evidence type="ECO:0000313" key="2">
    <source>
        <dbReference type="Proteomes" id="UP000001396"/>
    </source>
</evidence>
<name>D3BBJ5_HETP5</name>
<dbReference type="EMBL" id="ADBJ01000026">
    <property type="protein sequence ID" value="EFA81028.1"/>
    <property type="molecule type" value="Genomic_DNA"/>
</dbReference>
<proteinExistence type="predicted"/>
<accession>D3BBJ5</accession>
<protein>
    <submittedName>
        <fullName evidence="1">Uncharacterized protein</fullName>
    </submittedName>
</protein>
<dbReference type="GeneID" id="31361347"/>
<dbReference type="RefSeq" id="XP_020433146.1">
    <property type="nucleotide sequence ID" value="XM_020576734.1"/>
</dbReference>
<keyword evidence="2" id="KW-1185">Reference proteome</keyword>
<evidence type="ECO:0000313" key="1">
    <source>
        <dbReference type="EMBL" id="EFA81028.1"/>
    </source>
</evidence>
<dbReference type="InParanoid" id="D3BBJ5"/>
<comment type="caution">
    <text evidence="1">The sequence shown here is derived from an EMBL/GenBank/DDBJ whole genome shotgun (WGS) entry which is preliminary data.</text>
</comment>
<gene>
    <name evidence="1" type="ORF">PPL_05863</name>
</gene>
<dbReference type="AlphaFoldDB" id="D3BBJ5"/>